<evidence type="ECO:0000259" key="1">
    <source>
        <dbReference type="Pfam" id="PF08241"/>
    </source>
</evidence>
<dbReference type="EMBL" id="MDZA01000122">
    <property type="protein sequence ID" value="OGX90637.1"/>
    <property type="molecule type" value="Genomic_DNA"/>
</dbReference>
<dbReference type="InterPro" id="IPR013216">
    <property type="entry name" value="Methyltransf_11"/>
</dbReference>
<keyword evidence="3" id="KW-1185">Reference proteome</keyword>
<accession>A0A1G1TIE1</accession>
<dbReference type="RefSeq" id="WP_070742718.1">
    <property type="nucleotide sequence ID" value="NZ_MDZA01000122.1"/>
</dbReference>
<dbReference type="NCBIfam" id="TIGR03587">
    <property type="entry name" value="Pse_Me-ase"/>
    <property type="match status" value="1"/>
</dbReference>
<dbReference type="GO" id="GO:0008757">
    <property type="term" value="F:S-adenosylmethionine-dependent methyltransferase activity"/>
    <property type="evidence" value="ECO:0007669"/>
    <property type="project" value="InterPro"/>
</dbReference>
<gene>
    <name evidence="2" type="ORF">BEN49_06165</name>
</gene>
<evidence type="ECO:0000313" key="2">
    <source>
        <dbReference type="EMBL" id="OGX90637.1"/>
    </source>
</evidence>
<dbReference type="InterPro" id="IPR029063">
    <property type="entry name" value="SAM-dependent_MTases_sf"/>
</dbReference>
<feature type="domain" description="Methyltransferase type 11" evidence="1">
    <location>
        <begin position="59"/>
        <end position="145"/>
    </location>
</feature>
<dbReference type="CDD" id="cd02440">
    <property type="entry name" value="AdoMet_MTases"/>
    <property type="match status" value="1"/>
</dbReference>
<dbReference type="InterPro" id="IPR020027">
    <property type="entry name" value="Pseudamin_synth-assoc_MeTrfase"/>
</dbReference>
<keyword evidence="2" id="KW-0489">Methyltransferase</keyword>
<organism evidence="2 3">
    <name type="scientific">Hymenobacter coccineus</name>
    <dbReference type="NCBI Taxonomy" id="1908235"/>
    <lineage>
        <taxon>Bacteria</taxon>
        <taxon>Pseudomonadati</taxon>
        <taxon>Bacteroidota</taxon>
        <taxon>Cytophagia</taxon>
        <taxon>Cytophagales</taxon>
        <taxon>Hymenobacteraceae</taxon>
        <taxon>Hymenobacter</taxon>
    </lineage>
</organism>
<dbReference type="OrthoDB" id="9804312at2"/>
<sequence>MTSTQQEEFWSGDFGRAYTDRNLRPLAEWNEFYRATWGHTKPEMNAAFLGGLPENARILEVGCNTGLQLLGLQSAGFTNLHGIELQAYAVERAREMVPSAQLLQGSGFELPFEANSFDVVCTNGVLIHIAPADLPRIMAEMVRCSRRYIWGFEYYAEATTAIPYRGNEGFLWKANYAQLFANQFPELRLVKQEFYPYQTEAERGNIDSMYLLEKVGT</sequence>
<evidence type="ECO:0000313" key="3">
    <source>
        <dbReference type="Proteomes" id="UP000177506"/>
    </source>
</evidence>
<dbReference type="Proteomes" id="UP000177506">
    <property type="component" value="Unassembled WGS sequence"/>
</dbReference>
<reference evidence="2 3" key="1">
    <citation type="submission" date="2016-08" db="EMBL/GenBank/DDBJ databases">
        <title>Hymenobacter coccineus sp. nov., Hymenobacter lapidarius sp. nov. and Hymenobacter glacialis sp. nov., isolated from Antarctic soil.</title>
        <authorList>
            <person name="Sedlacek I."/>
            <person name="Kralova S."/>
            <person name="Kyrova K."/>
            <person name="Maslanova I."/>
            <person name="Stankova E."/>
            <person name="Vrbovska V."/>
            <person name="Nemec M."/>
            <person name="Bartak M."/>
            <person name="Svec P."/>
            <person name="Busse H.-J."/>
            <person name="Pantucek R."/>
        </authorList>
    </citation>
    <scope>NUCLEOTIDE SEQUENCE [LARGE SCALE GENOMIC DNA]</scope>
    <source>
        <strain evidence="2 3">CCM 8649</strain>
    </source>
</reference>
<proteinExistence type="predicted"/>
<dbReference type="Gene3D" id="3.40.50.150">
    <property type="entry name" value="Vaccinia Virus protein VP39"/>
    <property type="match status" value="1"/>
</dbReference>
<comment type="caution">
    <text evidence="2">The sequence shown here is derived from an EMBL/GenBank/DDBJ whole genome shotgun (WGS) entry which is preliminary data.</text>
</comment>
<protein>
    <submittedName>
        <fullName evidence="2">Methyltransferase type 11</fullName>
    </submittedName>
</protein>
<dbReference type="AlphaFoldDB" id="A0A1G1TIE1"/>
<dbReference type="Pfam" id="PF08241">
    <property type="entry name" value="Methyltransf_11"/>
    <property type="match status" value="1"/>
</dbReference>
<name>A0A1G1TIE1_9BACT</name>
<dbReference type="SUPFAM" id="SSF53335">
    <property type="entry name" value="S-adenosyl-L-methionine-dependent methyltransferases"/>
    <property type="match status" value="1"/>
</dbReference>
<dbReference type="GO" id="GO:0032259">
    <property type="term" value="P:methylation"/>
    <property type="evidence" value="ECO:0007669"/>
    <property type="project" value="UniProtKB-KW"/>
</dbReference>
<keyword evidence="2" id="KW-0808">Transferase</keyword>